<evidence type="ECO:0000256" key="2">
    <source>
        <dbReference type="ARBA" id="ARBA00013194"/>
    </source>
</evidence>
<dbReference type="PROSITE" id="PS51352">
    <property type="entry name" value="THIOREDOXIN_2"/>
    <property type="match status" value="1"/>
</dbReference>
<sequence length="424" mass="47129">MLKKTMFTLLIGALLIAACAPKAVEPQQTSEAIPVIKDPPPQITPERDSEDQTDRMPCSAAYDYTTSPETDYYQAVIDQLPPLSDEDWVRGNPDAPITIIEYADFQCPACVQFSHLTDFLRQNFPNAVKLAFRHLPLPSIHDKAFIAGLAAEAAGAQGKFWEMHDLLYLYQGYWNQMTEDEFVDWVQEVAEGWELDVDQFTKDLLNPEKRAWIEQLTEERFAIGMNYTPTVVVNDRIYRDNKPNLFGLLGAYEFGGTLECPAWVIDPEASYMARLNTSAGEIDIELFADVAPIAVNSFVFLAQSGWYDDVYFHRVLPGFVAQAGDPSGLGIIGPGYTFVNETKDDLSFDRNGLFAMANAGPDTNGSQFFITLAPTPSLDGGFTIFGQVTEDSMPILDLIALRDPQTAVGFEDATIINGIEIIKK</sequence>
<keyword evidence="6" id="KW-0732">Signal</keyword>
<dbReference type="InterPro" id="IPR012336">
    <property type="entry name" value="Thioredoxin-like_fold"/>
</dbReference>
<dbReference type="Pfam" id="PF13462">
    <property type="entry name" value="Thioredoxin_4"/>
    <property type="match status" value="1"/>
</dbReference>
<dbReference type="InterPro" id="IPR020892">
    <property type="entry name" value="Cyclophilin-type_PPIase_CS"/>
</dbReference>
<evidence type="ECO:0000256" key="3">
    <source>
        <dbReference type="ARBA" id="ARBA00023110"/>
    </source>
</evidence>
<feature type="region of interest" description="Disordered" evidence="5">
    <location>
        <begin position="29"/>
        <end position="55"/>
    </location>
</feature>
<dbReference type="PRINTS" id="PR00153">
    <property type="entry name" value="CSAPPISMRASE"/>
</dbReference>
<dbReference type="InterPro" id="IPR029000">
    <property type="entry name" value="Cyclophilin-like_dom_sf"/>
</dbReference>
<keyword evidence="4 9" id="KW-0413">Isomerase</keyword>
<dbReference type="SUPFAM" id="SSF50891">
    <property type="entry name" value="Cyclophilin-like"/>
    <property type="match status" value="1"/>
</dbReference>
<dbReference type="Gene3D" id="2.40.100.10">
    <property type="entry name" value="Cyclophilin-like"/>
    <property type="match status" value="1"/>
</dbReference>
<dbReference type="EC" id="5.2.1.8" evidence="2"/>
<dbReference type="EMBL" id="LT859958">
    <property type="protein sequence ID" value="SMX53290.1"/>
    <property type="molecule type" value="Genomic_DNA"/>
</dbReference>
<proteinExistence type="predicted"/>
<feature type="chain" id="PRO_5012486866" description="peptidylprolyl isomerase" evidence="6">
    <location>
        <begin position="24"/>
        <end position="424"/>
    </location>
</feature>
<dbReference type="Pfam" id="PF00160">
    <property type="entry name" value="Pro_isomerase"/>
    <property type="match status" value="1"/>
</dbReference>
<dbReference type="Proteomes" id="UP000195514">
    <property type="component" value="Chromosome I"/>
</dbReference>
<protein>
    <recommendedName>
        <fullName evidence="2">peptidylprolyl isomerase</fullName>
        <ecNumber evidence="2">5.2.1.8</ecNumber>
    </recommendedName>
</protein>
<dbReference type="PANTHER" id="PTHR45625">
    <property type="entry name" value="PEPTIDYL-PROLYL CIS-TRANS ISOMERASE-RELATED"/>
    <property type="match status" value="1"/>
</dbReference>
<name>A0A1Y6K5J5_9CHLR</name>
<accession>A0A1Y6K5J5</accession>
<evidence type="ECO:0000256" key="6">
    <source>
        <dbReference type="SAM" id="SignalP"/>
    </source>
</evidence>
<dbReference type="AlphaFoldDB" id="A0A1Y6K5J5"/>
<dbReference type="InterPro" id="IPR036249">
    <property type="entry name" value="Thioredoxin-like_sf"/>
</dbReference>
<feature type="compositionally biased region" description="Basic and acidic residues" evidence="5">
    <location>
        <begin position="45"/>
        <end position="54"/>
    </location>
</feature>
<evidence type="ECO:0000256" key="4">
    <source>
        <dbReference type="ARBA" id="ARBA00023235"/>
    </source>
</evidence>
<comment type="function">
    <text evidence="1">PPIases accelerate the folding of proteins. It catalyzes the cis-trans isomerization of proline imidic peptide bonds in oligopeptides.</text>
</comment>
<dbReference type="InterPro" id="IPR044666">
    <property type="entry name" value="Cyclophilin_A-like"/>
</dbReference>
<dbReference type="CDD" id="cd00317">
    <property type="entry name" value="cyclophilin"/>
    <property type="match status" value="1"/>
</dbReference>
<dbReference type="PROSITE" id="PS51257">
    <property type="entry name" value="PROKAR_LIPOPROTEIN"/>
    <property type="match status" value="1"/>
</dbReference>
<evidence type="ECO:0000259" key="7">
    <source>
        <dbReference type="PROSITE" id="PS50072"/>
    </source>
</evidence>
<feature type="domain" description="PPIase cyclophilin-type" evidence="7">
    <location>
        <begin position="276"/>
        <end position="399"/>
    </location>
</feature>
<organism evidence="9 10">
    <name type="scientific">Candidatus Brevifilum fermentans</name>
    <dbReference type="NCBI Taxonomy" id="1986204"/>
    <lineage>
        <taxon>Bacteria</taxon>
        <taxon>Bacillati</taxon>
        <taxon>Chloroflexota</taxon>
        <taxon>Anaerolineae</taxon>
        <taxon>Anaerolineales</taxon>
        <taxon>Anaerolineaceae</taxon>
        <taxon>Candidatus Brevifilum</taxon>
    </lineage>
</organism>
<dbReference type="PANTHER" id="PTHR45625:SF4">
    <property type="entry name" value="PEPTIDYLPROLYL ISOMERASE DOMAIN AND WD REPEAT-CONTAINING PROTEIN 1"/>
    <property type="match status" value="1"/>
</dbReference>
<dbReference type="KEGG" id="abat:CFX1CAM_0224"/>
<feature type="domain" description="Thioredoxin" evidence="8">
    <location>
        <begin position="34"/>
        <end position="191"/>
    </location>
</feature>
<dbReference type="PROSITE" id="PS00170">
    <property type="entry name" value="CSA_PPIASE_1"/>
    <property type="match status" value="1"/>
</dbReference>
<evidence type="ECO:0000313" key="9">
    <source>
        <dbReference type="EMBL" id="SMX53290.1"/>
    </source>
</evidence>
<evidence type="ECO:0000259" key="8">
    <source>
        <dbReference type="PROSITE" id="PS51352"/>
    </source>
</evidence>
<dbReference type="InterPro" id="IPR013766">
    <property type="entry name" value="Thioredoxin_domain"/>
</dbReference>
<dbReference type="GO" id="GO:0003755">
    <property type="term" value="F:peptidyl-prolyl cis-trans isomerase activity"/>
    <property type="evidence" value="ECO:0007669"/>
    <property type="project" value="UniProtKB-KW"/>
</dbReference>
<keyword evidence="10" id="KW-1185">Reference proteome</keyword>
<evidence type="ECO:0000313" key="10">
    <source>
        <dbReference type="Proteomes" id="UP000195514"/>
    </source>
</evidence>
<evidence type="ECO:0000256" key="5">
    <source>
        <dbReference type="SAM" id="MobiDB-lite"/>
    </source>
</evidence>
<dbReference type="RefSeq" id="WP_197687144.1">
    <property type="nucleotide sequence ID" value="NZ_LT859958.1"/>
</dbReference>
<dbReference type="SUPFAM" id="SSF52833">
    <property type="entry name" value="Thioredoxin-like"/>
    <property type="match status" value="1"/>
</dbReference>
<reference evidence="10" key="1">
    <citation type="submission" date="2017-05" db="EMBL/GenBank/DDBJ databases">
        <authorList>
            <person name="Kirkegaard R."/>
            <person name="Mcilroy J S."/>
        </authorList>
    </citation>
    <scope>NUCLEOTIDE SEQUENCE [LARGE SCALE GENOMIC DNA]</scope>
</reference>
<dbReference type="GO" id="GO:0006457">
    <property type="term" value="P:protein folding"/>
    <property type="evidence" value="ECO:0007669"/>
    <property type="project" value="InterPro"/>
</dbReference>
<feature type="signal peptide" evidence="6">
    <location>
        <begin position="1"/>
        <end position="23"/>
    </location>
</feature>
<dbReference type="PROSITE" id="PS50072">
    <property type="entry name" value="CSA_PPIASE_2"/>
    <property type="match status" value="1"/>
</dbReference>
<evidence type="ECO:0000256" key="1">
    <source>
        <dbReference type="ARBA" id="ARBA00002388"/>
    </source>
</evidence>
<dbReference type="Gene3D" id="3.40.30.10">
    <property type="entry name" value="Glutaredoxin"/>
    <property type="match status" value="1"/>
</dbReference>
<gene>
    <name evidence="9" type="primary">ppiB</name>
    <name evidence="9" type="ORF">CFX1CAM_0224</name>
</gene>
<dbReference type="InterPro" id="IPR002130">
    <property type="entry name" value="Cyclophilin-type_PPIase_dom"/>
</dbReference>
<keyword evidence="3" id="KW-0697">Rotamase</keyword>